<evidence type="ECO:0000313" key="3">
    <source>
        <dbReference type="Proteomes" id="UP000186513"/>
    </source>
</evidence>
<organism evidence="2 3">
    <name type="scientific">Chitinimonas taiwanensis DSM 18899</name>
    <dbReference type="NCBI Taxonomy" id="1121279"/>
    <lineage>
        <taxon>Bacteria</taxon>
        <taxon>Pseudomonadati</taxon>
        <taxon>Pseudomonadota</taxon>
        <taxon>Betaproteobacteria</taxon>
        <taxon>Neisseriales</taxon>
        <taxon>Chitinibacteraceae</taxon>
        <taxon>Chitinimonas</taxon>
    </lineage>
</organism>
<accession>A0A1K2HDM4</accession>
<dbReference type="AlphaFoldDB" id="A0A1K2HDM4"/>
<dbReference type="Proteomes" id="UP000186513">
    <property type="component" value="Unassembled WGS sequence"/>
</dbReference>
<gene>
    <name evidence="2" type="ORF">SAMN02745887_01391</name>
</gene>
<evidence type="ECO:0000256" key="1">
    <source>
        <dbReference type="SAM" id="Phobius"/>
    </source>
</evidence>
<protein>
    <submittedName>
        <fullName evidence="2">Uncharacterized protein</fullName>
    </submittedName>
</protein>
<keyword evidence="3" id="KW-1185">Reference proteome</keyword>
<evidence type="ECO:0000313" key="2">
    <source>
        <dbReference type="EMBL" id="SFZ74928.1"/>
    </source>
</evidence>
<dbReference type="EMBL" id="FPKR01000005">
    <property type="protein sequence ID" value="SFZ74928.1"/>
    <property type="molecule type" value="Genomic_DNA"/>
</dbReference>
<feature type="transmembrane region" description="Helical" evidence="1">
    <location>
        <begin position="15"/>
        <end position="35"/>
    </location>
</feature>
<sequence>MNTEQWQSSSGIPGWLHYLLALAVITSGVFLGNLLHTMYIAKKAQVLMDEAAVEMTKELQKIKLPDYSIPAAPPKPTPKISGCGKNSKTGECQCFDERGFVVPEVPAQICYLHAE</sequence>
<dbReference type="RefSeq" id="WP_139256078.1">
    <property type="nucleotide sequence ID" value="NZ_FPKR01000005.1"/>
</dbReference>
<keyword evidence="1" id="KW-0812">Transmembrane</keyword>
<keyword evidence="1" id="KW-0472">Membrane</keyword>
<name>A0A1K2HDM4_9NEIS</name>
<reference evidence="2 3" key="1">
    <citation type="submission" date="2016-11" db="EMBL/GenBank/DDBJ databases">
        <authorList>
            <person name="Jaros S."/>
            <person name="Januszkiewicz K."/>
            <person name="Wedrychowicz H."/>
        </authorList>
    </citation>
    <scope>NUCLEOTIDE SEQUENCE [LARGE SCALE GENOMIC DNA]</scope>
    <source>
        <strain evidence="2 3">DSM 18899</strain>
    </source>
</reference>
<keyword evidence="1" id="KW-1133">Transmembrane helix</keyword>
<proteinExistence type="predicted"/>